<dbReference type="PANTHER" id="PTHR11820">
    <property type="entry name" value="ACYLPYRUVASE"/>
    <property type="match status" value="1"/>
</dbReference>
<dbReference type="InterPro" id="IPR011234">
    <property type="entry name" value="Fumarylacetoacetase-like_C"/>
</dbReference>
<dbReference type="KEGG" id="gom:D7316_05467"/>
<accession>A0A3G8JVI1</accession>
<dbReference type="GO" id="GO:0019752">
    <property type="term" value="P:carboxylic acid metabolic process"/>
    <property type="evidence" value="ECO:0007669"/>
    <property type="project" value="UniProtKB-ARBA"/>
</dbReference>
<name>A0A3G8JVI1_9ACTN</name>
<dbReference type="InterPro" id="IPR036663">
    <property type="entry name" value="Fumarylacetoacetase_C_sf"/>
</dbReference>
<dbReference type="EC" id="4.3.2.3" evidence="4"/>
<keyword evidence="5" id="KW-1185">Reference proteome</keyword>
<evidence type="ECO:0000256" key="1">
    <source>
        <dbReference type="ARBA" id="ARBA00022723"/>
    </source>
</evidence>
<protein>
    <submittedName>
        <fullName evidence="4">Ureidoglycolate lyase</fullName>
        <ecNumber evidence="4">4.3.2.3</ecNumber>
    </submittedName>
</protein>
<dbReference type="PANTHER" id="PTHR11820:SF7">
    <property type="entry name" value="ACYLPYRUVASE FAHD1, MITOCHONDRIAL"/>
    <property type="match status" value="1"/>
</dbReference>
<dbReference type="InterPro" id="IPR018833">
    <property type="entry name" value="Rv2993c-like_N"/>
</dbReference>
<feature type="domain" description="Fumarylacetoacetase-like C-terminal" evidence="2">
    <location>
        <begin position="104"/>
        <end position="299"/>
    </location>
</feature>
<dbReference type="GO" id="GO:0050385">
    <property type="term" value="F:ureidoglycolate lyase activity"/>
    <property type="evidence" value="ECO:0007669"/>
    <property type="project" value="UniProtKB-EC"/>
</dbReference>
<dbReference type="GO" id="GO:0016853">
    <property type="term" value="F:isomerase activity"/>
    <property type="evidence" value="ECO:0007669"/>
    <property type="project" value="UniProtKB-ARBA"/>
</dbReference>
<evidence type="ECO:0000313" key="4">
    <source>
        <dbReference type="EMBL" id="AZG48846.1"/>
    </source>
</evidence>
<dbReference type="Pfam" id="PF01557">
    <property type="entry name" value="FAA_hydrolase"/>
    <property type="match status" value="1"/>
</dbReference>
<gene>
    <name evidence="4" type="ORF">D7316_05467</name>
</gene>
<dbReference type="GO" id="GO:0046872">
    <property type="term" value="F:metal ion binding"/>
    <property type="evidence" value="ECO:0007669"/>
    <property type="project" value="UniProtKB-KW"/>
</dbReference>
<keyword evidence="4" id="KW-0456">Lyase</keyword>
<dbReference type="Pfam" id="PF10370">
    <property type="entry name" value="Rv2993c-like_N"/>
    <property type="match status" value="1"/>
</dbReference>
<evidence type="ECO:0000313" key="5">
    <source>
        <dbReference type="Proteomes" id="UP000271469"/>
    </source>
</evidence>
<proteinExistence type="predicted"/>
<sequence>MPSVTGTVFTSSHTMGLIVHILERLPDPSNRCPEVWESLVRYRRAMRLGRVASPDGVAFVAIEEAEDGTRAREIAEHPFGTPTFTGRSWALADVRLLAPILASKVICIGKNYAAHAAEMGGEAPAEPVIFLKPNTSIIGPEVPIVRPPSSERVDFEGELAVVIGRPCKDVSAAKAKDVILGYTVANDVTARDQQKADGQWTRGKGYDTFCPLGPWIETEFDPADVELVTELDGEIKQRSRTSLMLHDIGEIVEWISRVMTLLPGDVILTGTPEGIGPMVAGQRVSVTVEGLGTLSNPVVDKP</sequence>
<dbReference type="Proteomes" id="UP000271469">
    <property type="component" value="Chromosome"/>
</dbReference>
<dbReference type="AlphaFoldDB" id="A0A3G8JVI1"/>
<organism evidence="4 5">
    <name type="scientific">Gordonia insulae</name>
    <dbReference type="NCBI Taxonomy" id="2420509"/>
    <lineage>
        <taxon>Bacteria</taxon>
        <taxon>Bacillati</taxon>
        <taxon>Actinomycetota</taxon>
        <taxon>Actinomycetes</taxon>
        <taxon>Mycobacteriales</taxon>
        <taxon>Gordoniaceae</taxon>
        <taxon>Gordonia</taxon>
    </lineage>
</organism>
<dbReference type="Gene3D" id="2.30.30.370">
    <property type="entry name" value="FAH"/>
    <property type="match status" value="1"/>
</dbReference>
<dbReference type="SUPFAM" id="SSF56529">
    <property type="entry name" value="FAH"/>
    <property type="match status" value="1"/>
</dbReference>
<dbReference type="FunFam" id="3.90.850.10:FF:000002">
    <property type="entry name" value="2-hydroxyhepta-2,4-diene-1,7-dioate isomerase"/>
    <property type="match status" value="1"/>
</dbReference>
<reference evidence="4 5" key="1">
    <citation type="submission" date="2018-11" db="EMBL/GenBank/DDBJ databases">
        <title>Gordonia insulae sp. nov., isolated from an island soil.</title>
        <authorList>
            <person name="Kim Y.S."/>
            <person name="Kim S.B."/>
        </authorList>
    </citation>
    <scope>NUCLEOTIDE SEQUENCE [LARGE SCALE GENOMIC DNA]</scope>
    <source>
        <strain evidence="4 5">MMS17-SY073</strain>
    </source>
</reference>
<evidence type="ECO:0000259" key="2">
    <source>
        <dbReference type="Pfam" id="PF01557"/>
    </source>
</evidence>
<dbReference type="GO" id="GO:0018773">
    <property type="term" value="F:acetylpyruvate hydrolase activity"/>
    <property type="evidence" value="ECO:0007669"/>
    <property type="project" value="TreeGrafter"/>
</dbReference>
<evidence type="ECO:0000259" key="3">
    <source>
        <dbReference type="Pfam" id="PF10370"/>
    </source>
</evidence>
<keyword evidence="1" id="KW-0479">Metal-binding</keyword>
<dbReference type="EMBL" id="CP033972">
    <property type="protein sequence ID" value="AZG48846.1"/>
    <property type="molecule type" value="Genomic_DNA"/>
</dbReference>
<dbReference type="Gene3D" id="3.90.850.10">
    <property type="entry name" value="Fumarylacetoacetase-like, C-terminal domain"/>
    <property type="match status" value="1"/>
</dbReference>
<feature type="domain" description="Rv2993c-like N-terminal" evidence="3">
    <location>
        <begin position="46"/>
        <end position="99"/>
    </location>
</feature>